<sequence length="219" mass="24014">MAIGLVLRNGEPRYIFPTIDTYLDAAGKRWRNRGIFSVPLAKTWLHYGESPADNLRLSSFVIAPTLAEGDATAAPTAAAAPEAAGGTAASKASGRTWERFGQWEQCMDHQQVLDALDEAFAALDNLPDALSRTSLGQGFCFLIAPLPDKGAMLPETALRPGGRLRLLLSDLEDWGTDGNDGREPAWQYGDCELSMYTVPPGRDSPYLPTPYRELYEHKW</sequence>
<dbReference type="Proteomes" id="UP000037460">
    <property type="component" value="Unassembled WGS sequence"/>
</dbReference>
<dbReference type="OrthoDB" id="10262585at2759"/>
<evidence type="ECO:0000313" key="2">
    <source>
        <dbReference type="Proteomes" id="UP000037460"/>
    </source>
</evidence>
<name>A0A0M0K6T8_9EUKA</name>
<dbReference type="AlphaFoldDB" id="A0A0M0K6T8"/>
<keyword evidence="2" id="KW-1185">Reference proteome</keyword>
<protein>
    <submittedName>
        <fullName evidence="1">Uncharacterized protein</fullName>
    </submittedName>
</protein>
<evidence type="ECO:0000313" key="1">
    <source>
        <dbReference type="EMBL" id="KOO34108.1"/>
    </source>
</evidence>
<reference evidence="2" key="1">
    <citation type="journal article" date="2015" name="PLoS Genet.">
        <title>Genome Sequence and Transcriptome Analyses of Chrysochromulina tobin: Metabolic Tools for Enhanced Algal Fitness in the Prominent Order Prymnesiales (Haptophyceae).</title>
        <authorList>
            <person name="Hovde B.T."/>
            <person name="Deodato C.R."/>
            <person name="Hunsperger H.M."/>
            <person name="Ryken S.A."/>
            <person name="Yost W."/>
            <person name="Jha R.K."/>
            <person name="Patterson J."/>
            <person name="Monnat R.J. Jr."/>
            <person name="Barlow S.B."/>
            <person name="Starkenburg S.R."/>
            <person name="Cattolico R.A."/>
        </authorList>
    </citation>
    <scope>NUCLEOTIDE SEQUENCE</scope>
    <source>
        <strain evidence="2">CCMP291</strain>
    </source>
</reference>
<organism evidence="1 2">
    <name type="scientific">Chrysochromulina tobinii</name>
    <dbReference type="NCBI Taxonomy" id="1460289"/>
    <lineage>
        <taxon>Eukaryota</taxon>
        <taxon>Haptista</taxon>
        <taxon>Haptophyta</taxon>
        <taxon>Prymnesiophyceae</taxon>
        <taxon>Prymnesiales</taxon>
        <taxon>Chrysochromulinaceae</taxon>
        <taxon>Chrysochromulina</taxon>
    </lineage>
</organism>
<accession>A0A0M0K6T8</accession>
<gene>
    <name evidence="1" type="ORF">Ctob_014786</name>
</gene>
<dbReference type="EMBL" id="JWZX01001327">
    <property type="protein sequence ID" value="KOO34108.1"/>
    <property type="molecule type" value="Genomic_DNA"/>
</dbReference>
<proteinExistence type="predicted"/>
<comment type="caution">
    <text evidence="1">The sequence shown here is derived from an EMBL/GenBank/DDBJ whole genome shotgun (WGS) entry which is preliminary data.</text>
</comment>